<evidence type="ECO:0000259" key="6">
    <source>
        <dbReference type="Pfam" id="PF07980"/>
    </source>
</evidence>
<reference evidence="8 9" key="1">
    <citation type="submission" date="2019-09" db="EMBL/GenBank/DDBJ databases">
        <title>Chitinophaga ginsengihumi sp. nov., isolated from soil of ginseng rhizosphere.</title>
        <authorList>
            <person name="Lee J."/>
        </authorList>
    </citation>
    <scope>NUCLEOTIDE SEQUENCE [LARGE SCALE GENOMIC DNA]</scope>
    <source>
        <strain evidence="8 9">BN140078</strain>
    </source>
</reference>
<keyword evidence="3" id="KW-0732">Signal</keyword>
<keyword evidence="5" id="KW-0998">Cell outer membrane</keyword>
<evidence type="ECO:0000259" key="7">
    <source>
        <dbReference type="Pfam" id="PF14322"/>
    </source>
</evidence>
<dbReference type="Pfam" id="PF07980">
    <property type="entry name" value="SusD_RagB"/>
    <property type="match status" value="1"/>
</dbReference>
<feature type="domain" description="RagB/SusD" evidence="6">
    <location>
        <begin position="336"/>
        <end position="407"/>
    </location>
</feature>
<evidence type="ECO:0000256" key="2">
    <source>
        <dbReference type="ARBA" id="ARBA00006275"/>
    </source>
</evidence>
<dbReference type="InterPro" id="IPR033985">
    <property type="entry name" value="SusD-like_N"/>
</dbReference>
<proteinExistence type="inferred from homology"/>
<comment type="caution">
    <text evidence="8">The sequence shown here is derived from an EMBL/GenBank/DDBJ whole genome shotgun (WGS) entry which is preliminary data.</text>
</comment>
<organism evidence="8 9">
    <name type="scientific">Chitinophaga agrisoli</name>
    <dbReference type="NCBI Taxonomy" id="2607653"/>
    <lineage>
        <taxon>Bacteria</taxon>
        <taxon>Pseudomonadati</taxon>
        <taxon>Bacteroidota</taxon>
        <taxon>Chitinophagia</taxon>
        <taxon>Chitinophagales</taxon>
        <taxon>Chitinophagaceae</taxon>
        <taxon>Chitinophaga</taxon>
    </lineage>
</organism>
<gene>
    <name evidence="8" type="ORF">F0L74_31425</name>
</gene>
<dbReference type="GO" id="GO:0009279">
    <property type="term" value="C:cell outer membrane"/>
    <property type="evidence" value="ECO:0007669"/>
    <property type="project" value="UniProtKB-SubCell"/>
</dbReference>
<name>A0A5B2VR91_9BACT</name>
<feature type="domain" description="SusD-like N-terminal" evidence="7">
    <location>
        <begin position="27"/>
        <end position="225"/>
    </location>
</feature>
<dbReference type="InterPro" id="IPR012944">
    <property type="entry name" value="SusD_RagB_dom"/>
</dbReference>
<dbReference type="PROSITE" id="PS51257">
    <property type="entry name" value="PROKAR_LIPOPROTEIN"/>
    <property type="match status" value="1"/>
</dbReference>
<evidence type="ECO:0000313" key="8">
    <source>
        <dbReference type="EMBL" id="KAA2240659.1"/>
    </source>
</evidence>
<dbReference type="Proteomes" id="UP000324611">
    <property type="component" value="Unassembled WGS sequence"/>
</dbReference>
<reference evidence="8 9" key="2">
    <citation type="submission" date="2019-09" db="EMBL/GenBank/DDBJ databases">
        <authorList>
            <person name="Jin C."/>
        </authorList>
    </citation>
    <scope>NUCLEOTIDE SEQUENCE [LARGE SCALE GENOMIC DNA]</scope>
    <source>
        <strain evidence="8 9">BN140078</strain>
    </source>
</reference>
<comment type="subcellular location">
    <subcellularLocation>
        <location evidence="1">Cell outer membrane</location>
    </subcellularLocation>
</comment>
<dbReference type="Pfam" id="PF14322">
    <property type="entry name" value="SusD-like_3"/>
    <property type="match status" value="1"/>
</dbReference>
<keyword evidence="4" id="KW-0472">Membrane</keyword>
<evidence type="ECO:0000256" key="5">
    <source>
        <dbReference type="ARBA" id="ARBA00023237"/>
    </source>
</evidence>
<evidence type="ECO:0000313" key="9">
    <source>
        <dbReference type="Proteomes" id="UP000324611"/>
    </source>
</evidence>
<dbReference type="AlphaFoldDB" id="A0A5B2VR91"/>
<evidence type="ECO:0000256" key="3">
    <source>
        <dbReference type="ARBA" id="ARBA00022729"/>
    </source>
</evidence>
<dbReference type="EMBL" id="VUOC01000004">
    <property type="protein sequence ID" value="KAA2240659.1"/>
    <property type="molecule type" value="Genomic_DNA"/>
</dbReference>
<sequence>MIMRYRYIIGWIFVTGLSLGLLSCGHYLDAKPDEKWTLPSTAEDLQLLMDNYSLMNGQYPAAGEMMADNYYLSADDWNTLSENARDLYLWQKNDQTKDYWVYQPILTANVVLDNADNIKVPADSIRALRDQAKGSALFFRAVYFHALVQLFAAPYDKATAATDKGVPLRLSSSYKDVSVRASVQQCYDRIIMDLQAALPLLPALPQIKSRPSRPAVLGALARVYLDMRDYAKAAAYADSCLHLYNTLLDYNTLDAMADVSIPRFNPEVILDMISPAANTLLPGTNKTDTTLYKSYADNDLRKSICFLNNDAKSFKGDYGGMGSQNGYIFAGIVTDEMYLIRAEGRARAGSTALAMQDLNTLLEKRWRTGFFVPLTATDATEALSKILTERRKELLFRGTRWTDLRRLQFDPILAVTPARIMNGNTYTLPPHSLRYAMQIPIDVIALTNIPQNP</sequence>
<dbReference type="SUPFAM" id="SSF48452">
    <property type="entry name" value="TPR-like"/>
    <property type="match status" value="1"/>
</dbReference>
<keyword evidence="9" id="KW-1185">Reference proteome</keyword>
<comment type="similarity">
    <text evidence="2">Belongs to the SusD family.</text>
</comment>
<dbReference type="InterPro" id="IPR011990">
    <property type="entry name" value="TPR-like_helical_dom_sf"/>
</dbReference>
<evidence type="ECO:0000256" key="1">
    <source>
        <dbReference type="ARBA" id="ARBA00004442"/>
    </source>
</evidence>
<dbReference type="Gene3D" id="1.25.40.390">
    <property type="match status" value="1"/>
</dbReference>
<accession>A0A5B2VR91</accession>
<evidence type="ECO:0000256" key="4">
    <source>
        <dbReference type="ARBA" id="ARBA00023136"/>
    </source>
</evidence>
<protein>
    <submittedName>
        <fullName evidence="8">RagB/SusD family nutrient uptake outer membrane protein</fullName>
    </submittedName>
</protein>